<dbReference type="EMBL" id="CAJJDN010000035">
    <property type="protein sequence ID" value="CAD8076660.1"/>
    <property type="molecule type" value="Genomic_DNA"/>
</dbReference>
<keyword evidence="3" id="KW-1185">Reference proteome</keyword>
<proteinExistence type="predicted"/>
<name>A0A8S1M8P8_9CILI</name>
<comment type="caution">
    <text evidence="2">The sequence shown here is derived from an EMBL/GenBank/DDBJ whole genome shotgun (WGS) entry which is preliminary data.</text>
</comment>
<evidence type="ECO:0000313" key="3">
    <source>
        <dbReference type="Proteomes" id="UP000692954"/>
    </source>
</evidence>
<dbReference type="OrthoDB" id="194443at2759"/>
<evidence type="ECO:0000259" key="1">
    <source>
        <dbReference type="Pfam" id="PF13649"/>
    </source>
</evidence>
<organism evidence="2 3">
    <name type="scientific">Paramecium sonneborni</name>
    <dbReference type="NCBI Taxonomy" id="65129"/>
    <lineage>
        <taxon>Eukaryota</taxon>
        <taxon>Sar</taxon>
        <taxon>Alveolata</taxon>
        <taxon>Ciliophora</taxon>
        <taxon>Intramacronucleata</taxon>
        <taxon>Oligohymenophorea</taxon>
        <taxon>Peniculida</taxon>
        <taxon>Parameciidae</taxon>
        <taxon>Paramecium</taxon>
    </lineage>
</organism>
<reference evidence="2" key="1">
    <citation type="submission" date="2021-01" db="EMBL/GenBank/DDBJ databases">
        <authorList>
            <consortium name="Genoscope - CEA"/>
            <person name="William W."/>
        </authorList>
    </citation>
    <scope>NUCLEOTIDE SEQUENCE</scope>
</reference>
<dbReference type="Proteomes" id="UP000692954">
    <property type="component" value="Unassembled WGS sequence"/>
</dbReference>
<protein>
    <recommendedName>
        <fullName evidence="1">Methyltransferase domain-containing protein</fullName>
    </recommendedName>
</protein>
<dbReference type="AlphaFoldDB" id="A0A8S1M8P8"/>
<dbReference type="PANTHER" id="PTHR14741:SF32">
    <property type="entry name" value="TRIMETHYLGUANOSINE SYNTHASE"/>
    <property type="match status" value="1"/>
</dbReference>
<sequence length="460" mass="53769">MKQRELDENEEEETCFLCITIKRKKQASRSLQTQSNDKMSMQHLSYDHQIGESGRQIMQDSIVKLSEQVMKITDYPKNKLFFLKNRASKEEIIAKITEKRFNINDLSGSILGLDSPKSPQQEQLQQIEHTPDYVARYIAKRLKEFVIITDLGCGVGGNTVQLAKECQYVIGVEVEGKLIELAKKNCSHQNVNVDLICADIFTLNNLKTDVIFVNPSINNDTIPYKDLLKSCNPDINKILLNHQKNTKNFVFQLSPQIDISQLPLLLNINSQFAYFRQNCPSFCSIEIEQIILNQHLEYIVVYCGDVCDIKQSEIIKFLTKQFRKVQPDYSSIQKQHLFWLFELINRNIGIQNLIYRAVEAIKQKKSIENFCKFIKQQFQIHQDLYQTYINHDKNDKEDLYSVSKQEIDQQDIDNMSPSNFSYKQIEVANMHYSYNNENVFEVFEDEEIDRHNSFVMNVKH</sequence>
<gene>
    <name evidence="2" type="ORF">PSON_ATCC_30995.1.T0350097</name>
</gene>
<dbReference type="GO" id="GO:0005634">
    <property type="term" value="C:nucleus"/>
    <property type="evidence" value="ECO:0007669"/>
    <property type="project" value="TreeGrafter"/>
</dbReference>
<dbReference type="CDD" id="cd02440">
    <property type="entry name" value="AdoMet_MTases"/>
    <property type="match status" value="1"/>
</dbReference>
<dbReference type="GO" id="GO:0071164">
    <property type="term" value="F:RNA cap trimethylguanosine synthase activity"/>
    <property type="evidence" value="ECO:0007669"/>
    <property type="project" value="TreeGrafter"/>
</dbReference>
<dbReference type="Pfam" id="PF13649">
    <property type="entry name" value="Methyltransf_25"/>
    <property type="match status" value="1"/>
</dbReference>
<accession>A0A8S1M8P8</accession>
<dbReference type="PANTHER" id="PTHR14741">
    <property type="entry name" value="S-ADENOSYLMETHIONINE-DEPENDENT METHYLTRANSFERASE RELATED"/>
    <property type="match status" value="1"/>
</dbReference>
<feature type="domain" description="Methyltransferase" evidence="1">
    <location>
        <begin position="148"/>
        <end position="213"/>
    </location>
</feature>
<evidence type="ECO:0000313" key="2">
    <source>
        <dbReference type="EMBL" id="CAD8076660.1"/>
    </source>
</evidence>
<dbReference type="InterPro" id="IPR041698">
    <property type="entry name" value="Methyltransf_25"/>
</dbReference>